<dbReference type="RefSeq" id="WP_212492861.1">
    <property type="nucleotide sequence ID" value="NZ_JAFCJH010000012.1"/>
</dbReference>
<dbReference type="Proteomes" id="UP001315278">
    <property type="component" value="Unassembled WGS sequence"/>
</dbReference>
<dbReference type="CDD" id="cd06812">
    <property type="entry name" value="PLPDE_III_DSD_D-TA_like_1"/>
    <property type="match status" value="1"/>
</dbReference>
<feature type="domain" description="D-serine dehydratase-like" evidence="3">
    <location>
        <begin position="262"/>
        <end position="369"/>
    </location>
</feature>
<dbReference type="InterPro" id="IPR029066">
    <property type="entry name" value="PLP-binding_barrel"/>
</dbReference>
<evidence type="ECO:0000256" key="2">
    <source>
        <dbReference type="ARBA" id="ARBA00023239"/>
    </source>
</evidence>
<evidence type="ECO:0000313" key="4">
    <source>
        <dbReference type="EMBL" id="MBR0796474.1"/>
    </source>
</evidence>
<dbReference type="Gene3D" id="2.40.37.20">
    <property type="entry name" value="D-serine dehydratase-like domain"/>
    <property type="match status" value="1"/>
</dbReference>
<dbReference type="InterPro" id="IPR001608">
    <property type="entry name" value="Ala_racemase_N"/>
</dbReference>
<dbReference type="Pfam" id="PF01168">
    <property type="entry name" value="Ala_racemase_N"/>
    <property type="match status" value="1"/>
</dbReference>
<dbReference type="InterPro" id="IPR026956">
    <property type="entry name" value="D-ser_dehydrat-like_dom"/>
</dbReference>
<reference evidence="5" key="1">
    <citation type="journal article" date="2021" name="ISME J.">
        <title>Evolutionary origin and ecological implication of a unique nif island in free-living Bradyrhizobium lineages.</title>
        <authorList>
            <person name="Tao J."/>
        </authorList>
    </citation>
    <scope>NUCLEOTIDE SEQUENCE [LARGE SCALE GENOMIC DNA]</scope>
    <source>
        <strain evidence="5">SZCCT0434</strain>
    </source>
</reference>
<keyword evidence="5" id="KW-1185">Reference proteome</keyword>
<dbReference type="SMART" id="SM01119">
    <property type="entry name" value="D-ser_dehydrat"/>
    <property type="match status" value="1"/>
</dbReference>
<dbReference type="PANTHER" id="PTHR28004:SF2">
    <property type="entry name" value="D-SERINE DEHYDRATASE"/>
    <property type="match status" value="1"/>
</dbReference>
<organism evidence="4 5">
    <name type="scientific">Bradyrhizobium jicamae</name>
    <dbReference type="NCBI Taxonomy" id="280332"/>
    <lineage>
        <taxon>Bacteria</taxon>
        <taxon>Pseudomonadati</taxon>
        <taxon>Pseudomonadota</taxon>
        <taxon>Alphaproteobacteria</taxon>
        <taxon>Hyphomicrobiales</taxon>
        <taxon>Nitrobacteraceae</taxon>
        <taxon>Bradyrhizobium</taxon>
    </lineage>
</organism>
<comment type="similarity">
    <text evidence="1">Belongs to the DSD1 family.</text>
</comment>
<name>A0ABS5FI73_9BRAD</name>
<evidence type="ECO:0000259" key="3">
    <source>
        <dbReference type="SMART" id="SM01119"/>
    </source>
</evidence>
<proteinExistence type="inferred from homology"/>
<dbReference type="Gene3D" id="3.20.20.10">
    <property type="entry name" value="Alanine racemase"/>
    <property type="match status" value="1"/>
</dbReference>
<sequence length="384" mass="40685">MSHAPATKPSLAGIETPGLVLDEGRMLNNIARLRTRLTQLGVRLRPHLKTAKSIEVARAVMEGPAGPAAVSTLREAEVFTEAGVRDILYAVGIAPQKLDRVAALRRRGVDLCIVLDCLEQATAVTAAARTTGDRIPVLIEIDCDGHRAGIRASDPLLVEIGRTLRAGGAELRGVMTHAGESYSCRGAAALEAAAEGERAAAVACAETLRSAGLPCPVVSVGSTPTAHFARRLDGVTEVRAGVFVMFDLVMAGIGVCTTDDIALSVLATVTGHRADRGWTFIDAGWMALSRDRGTARQEIDQGYGLVCDVDGRPYPDLIVGETNQEHGIITRRPGSAAPQMTLPIGTQARILPNHACATGAQHDRYHVVTAGSGAVKEWERFRGW</sequence>
<evidence type="ECO:0000313" key="5">
    <source>
        <dbReference type="Proteomes" id="UP001315278"/>
    </source>
</evidence>
<dbReference type="EMBL" id="JAFCJH010000012">
    <property type="protein sequence ID" value="MBR0796474.1"/>
    <property type="molecule type" value="Genomic_DNA"/>
</dbReference>
<protein>
    <submittedName>
        <fullName evidence="4">DSD1 family PLP-dependent enzyme</fullName>
    </submittedName>
</protein>
<dbReference type="PANTHER" id="PTHR28004">
    <property type="entry name" value="ZGC:162816-RELATED"/>
    <property type="match status" value="1"/>
</dbReference>
<dbReference type="InterPro" id="IPR042208">
    <property type="entry name" value="D-ser_dehydrat-like_sf"/>
</dbReference>
<comment type="caution">
    <text evidence="4">The sequence shown here is derived from an EMBL/GenBank/DDBJ whole genome shotgun (WGS) entry which is preliminary data.</text>
</comment>
<dbReference type="InterPro" id="IPR051466">
    <property type="entry name" value="D-amino_acid_metab_enzyme"/>
</dbReference>
<dbReference type="Pfam" id="PF14031">
    <property type="entry name" value="D-ser_dehydrat"/>
    <property type="match status" value="1"/>
</dbReference>
<accession>A0ABS5FI73</accession>
<keyword evidence="2" id="KW-0456">Lyase</keyword>
<dbReference type="SUPFAM" id="SSF51419">
    <property type="entry name" value="PLP-binding barrel"/>
    <property type="match status" value="1"/>
</dbReference>
<evidence type="ECO:0000256" key="1">
    <source>
        <dbReference type="ARBA" id="ARBA00005323"/>
    </source>
</evidence>
<gene>
    <name evidence="4" type="ORF">JQ615_13850</name>
</gene>